<keyword evidence="2" id="KW-1185">Reference proteome</keyword>
<dbReference type="SMART" id="SM00320">
    <property type="entry name" value="WD40"/>
    <property type="match status" value="3"/>
</dbReference>
<reference evidence="1" key="1">
    <citation type="submission" date="2021-03" db="EMBL/GenBank/DDBJ databases">
        <title>Whole genome shotgun sequence of Actinoplanes auranticolor NBRC 12245.</title>
        <authorList>
            <person name="Komaki H."/>
            <person name="Tamura T."/>
        </authorList>
    </citation>
    <scope>NUCLEOTIDE SEQUENCE</scope>
    <source>
        <strain evidence="1">NBRC 12245</strain>
    </source>
</reference>
<dbReference type="InterPro" id="IPR011047">
    <property type="entry name" value="Quinoprotein_ADH-like_sf"/>
</dbReference>
<accession>A0A919S7S1</accession>
<evidence type="ECO:0000313" key="1">
    <source>
        <dbReference type="EMBL" id="GIM66127.1"/>
    </source>
</evidence>
<comment type="caution">
    <text evidence="1">The sequence shown here is derived from an EMBL/GenBank/DDBJ whole genome shotgun (WGS) entry which is preliminary data.</text>
</comment>
<dbReference type="Gene3D" id="2.130.10.10">
    <property type="entry name" value="YVTN repeat-like/Quinoprotein amine dehydrogenase"/>
    <property type="match status" value="2"/>
</dbReference>
<evidence type="ECO:0008006" key="3">
    <source>
        <dbReference type="Google" id="ProtNLM"/>
    </source>
</evidence>
<protein>
    <recommendedName>
        <fullName evidence="3">WD40 repeat protein</fullName>
    </recommendedName>
</protein>
<dbReference type="EMBL" id="BOQL01000018">
    <property type="protein sequence ID" value="GIM66127.1"/>
    <property type="molecule type" value="Genomic_DNA"/>
</dbReference>
<dbReference type="RefSeq" id="WP_212988212.1">
    <property type="nucleotide sequence ID" value="NZ_BAABEA010000009.1"/>
</dbReference>
<dbReference type="Proteomes" id="UP000681340">
    <property type="component" value="Unassembled WGS sequence"/>
</dbReference>
<name>A0A919S7S1_9ACTN</name>
<organism evidence="1 2">
    <name type="scientific">Actinoplanes auranticolor</name>
    <dbReference type="NCBI Taxonomy" id="47988"/>
    <lineage>
        <taxon>Bacteria</taxon>
        <taxon>Bacillati</taxon>
        <taxon>Actinomycetota</taxon>
        <taxon>Actinomycetes</taxon>
        <taxon>Micromonosporales</taxon>
        <taxon>Micromonosporaceae</taxon>
        <taxon>Actinoplanes</taxon>
    </lineage>
</organism>
<dbReference type="AlphaFoldDB" id="A0A919S7S1"/>
<proteinExistence type="predicted"/>
<sequence>MTEGDGIIAYGSPAFRARSGSAAFIGTDDGRTLLAVDPGVDAIDTGTGAVTTGPRARAVATHGDLVAVASEERPDAVTLLMLPELTAREEIDAGGRVYQLAMGGGTIAALTAEPYVLVLIVDGTVQRIDLPDKATCLAVSPDGTLVAVGTDQGRTGNVLVVDATTGTVRHTLTGPRAPVSAVAVSAAHDVVVAAAGPRVLGWTPSTKKPRARSLWAARRVGASLAGITRAGRLIAYARGATVSIDPAAAAVDWEIYSSGPALVHDDRVISTRFGECRELDPSTGAVRHTWTHRGHLIRLSAVGETIVGSGLESRPVLFRPGATGAAELGDGHSRFVIAVSFDGDRFATAGEDRVCVWERGRPAPLFTAMLDDRPNIYRRQGVSLDGGTLFVGDDERLLRFTVGDPEPEARSEELDGRVVAVAPLTDRGEVLAACSKGYRNGVLYRLDALTLEVRARARAPHVLGSIVYTPRAATFDLRWATGFRTHEIKRFTDVAEFDYPAHRPQVYLTPDHALAVAVDDHGATSALTVLDIAARAPLHDPITIPAVIGEPCMSSGGLLTTGHADAIRLWDVRSGTLARQLPFRTPLDRGSVLRWTPGETAVLITHSSGGLQEVPAAPGSRRFR</sequence>
<dbReference type="InterPro" id="IPR015943">
    <property type="entry name" value="WD40/YVTN_repeat-like_dom_sf"/>
</dbReference>
<gene>
    <name evidence="1" type="ORF">Aau02nite_21790</name>
</gene>
<evidence type="ECO:0000313" key="2">
    <source>
        <dbReference type="Proteomes" id="UP000681340"/>
    </source>
</evidence>
<dbReference type="SUPFAM" id="SSF50998">
    <property type="entry name" value="Quinoprotein alcohol dehydrogenase-like"/>
    <property type="match status" value="2"/>
</dbReference>
<dbReference type="InterPro" id="IPR001680">
    <property type="entry name" value="WD40_rpt"/>
</dbReference>